<reference evidence="1 4" key="2">
    <citation type="submission" date="2018-07" db="EMBL/GenBank/DDBJ databases">
        <title>Genomic Encyclopedia of Archaeal and Bacterial Type Strains, Phase II (KMG-II): from individual species to whole genera.</title>
        <authorList>
            <person name="Goeker M."/>
        </authorList>
    </citation>
    <scope>NUCLEOTIDE SEQUENCE [LARGE SCALE GENOMIC DNA]</scope>
    <source>
        <strain evidence="1 4">JA575</strain>
    </source>
</reference>
<dbReference type="Proteomes" id="UP000256343">
    <property type="component" value="Unassembled WGS sequence"/>
</dbReference>
<evidence type="ECO:0000313" key="2">
    <source>
        <dbReference type="EMBL" id="SSW93154.1"/>
    </source>
</evidence>
<accession>A0A336JZS6</accession>
<gene>
    <name evidence="1" type="ORF">BJ125_13110</name>
    <name evidence="2" type="ORF">SAMN05892882_13110</name>
</gene>
<dbReference type="EMBL" id="QRDT01000031">
    <property type="protein sequence ID" value="RED25542.1"/>
    <property type="molecule type" value="Genomic_DNA"/>
</dbReference>
<dbReference type="AlphaFoldDB" id="A0A336JZS6"/>
<name>A0A336JZS6_9BRAD</name>
<proteinExistence type="predicted"/>
<protein>
    <submittedName>
        <fullName evidence="2">Uncharacterized protein</fullName>
    </submittedName>
</protein>
<keyword evidence="4" id="KW-1185">Reference proteome</keyword>
<evidence type="ECO:0000313" key="1">
    <source>
        <dbReference type="EMBL" id="RED25542.1"/>
    </source>
</evidence>
<organism evidence="2 3">
    <name type="scientific">Rhodopseudomonas pentothenatexigens</name>
    <dbReference type="NCBI Taxonomy" id="999699"/>
    <lineage>
        <taxon>Bacteria</taxon>
        <taxon>Pseudomonadati</taxon>
        <taxon>Pseudomonadota</taxon>
        <taxon>Alphaproteobacteria</taxon>
        <taxon>Hyphomicrobiales</taxon>
        <taxon>Nitrobacteraceae</taxon>
        <taxon>Rhodopseudomonas</taxon>
    </lineage>
</organism>
<dbReference type="EMBL" id="UFQQ01000031">
    <property type="protein sequence ID" value="SSW93154.1"/>
    <property type="molecule type" value="Genomic_DNA"/>
</dbReference>
<reference evidence="2 3" key="1">
    <citation type="submission" date="2017-08" db="EMBL/GenBank/DDBJ databases">
        <authorList>
            <person name="de Groot N.N."/>
        </authorList>
    </citation>
    <scope>NUCLEOTIDE SEQUENCE [LARGE SCALE GENOMIC DNA]</scope>
    <source>
        <strain evidence="2 3">JA575</strain>
    </source>
</reference>
<evidence type="ECO:0000313" key="3">
    <source>
        <dbReference type="Proteomes" id="UP000252631"/>
    </source>
</evidence>
<evidence type="ECO:0000313" key="4">
    <source>
        <dbReference type="Proteomes" id="UP000256343"/>
    </source>
</evidence>
<sequence length="34" mass="3555">MEWTGYLFRSAGSAAPTGHSTFNCDAVYVTAADG</sequence>
<dbReference type="Proteomes" id="UP000252631">
    <property type="component" value="Unassembled WGS sequence"/>
</dbReference>